<protein>
    <submittedName>
        <fullName evidence="1">Uncharacterized protein</fullName>
    </submittedName>
</protein>
<dbReference type="EMBL" id="GGEC01085594">
    <property type="protein sequence ID" value="MBX66078.1"/>
    <property type="molecule type" value="Transcribed_RNA"/>
</dbReference>
<accession>A0A2P2QGG1</accession>
<dbReference type="AlphaFoldDB" id="A0A2P2QGG1"/>
<proteinExistence type="predicted"/>
<reference evidence="1" key="1">
    <citation type="submission" date="2018-02" db="EMBL/GenBank/DDBJ databases">
        <title>Rhizophora mucronata_Transcriptome.</title>
        <authorList>
            <person name="Meera S.P."/>
            <person name="Sreeshan A."/>
            <person name="Augustine A."/>
        </authorList>
    </citation>
    <scope>NUCLEOTIDE SEQUENCE</scope>
    <source>
        <tissue evidence="1">Leaf</tissue>
    </source>
</reference>
<name>A0A2P2QGG1_RHIMU</name>
<sequence>MLFDGTSTICISLSLSFTFESKPQPAICIAHSNLNVQFYRDSHEILVTKRTCSKWDRKTPESEL</sequence>
<organism evidence="1">
    <name type="scientific">Rhizophora mucronata</name>
    <name type="common">Asiatic mangrove</name>
    <dbReference type="NCBI Taxonomy" id="61149"/>
    <lineage>
        <taxon>Eukaryota</taxon>
        <taxon>Viridiplantae</taxon>
        <taxon>Streptophyta</taxon>
        <taxon>Embryophyta</taxon>
        <taxon>Tracheophyta</taxon>
        <taxon>Spermatophyta</taxon>
        <taxon>Magnoliopsida</taxon>
        <taxon>eudicotyledons</taxon>
        <taxon>Gunneridae</taxon>
        <taxon>Pentapetalae</taxon>
        <taxon>rosids</taxon>
        <taxon>fabids</taxon>
        <taxon>Malpighiales</taxon>
        <taxon>Rhizophoraceae</taxon>
        <taxon>Rhizophora</taxon>
    </lineage>
</organism>
<evidence type="ECO:0000313" key="1">
    <source>
        <dbReference type="EMBL" id="MBX66078.1"/>
    </source>
</evidence>